<comment type="caution">
    <text evidence="1">The sequence shown here is derived from an EMBL/GenBank/DDBJ whole genome shotgun (WGS) entry which is preliminary data.</text>
</comment>
<evidence type="ECO:0000313" key="1">
    <source>
        <dbReference type="EMBL" id="KAI5684301.1"/>
    </source>
</evidence>
<dbReference type="Proteomes" id="UP001060085">
    <property type="component" value="Linkage Group LG01"/>
</dbReference>
<evidence type="ECO:0000313" key="2">
    <source>
        <dbReference type="Proteomes" id="UP001060085"/>
    </source>
</evidence>
<keyword evidence="2" id="KW-1185">Reference proteome</keyword>
<proteinExistence type="predicted"/>
<name>A0ACC0CHD4_CATRO</name>
<organism evidence="1 2">
    <name type="scientific">Catharanthus roseus</name>
    <name type="common">Madagascar periwinkle</name>
    <name type="synonym">Vinca rosea</name>
    <dbReference type="NCBI Taxonomy" id="4058"/>
    <lineage>
        <taxon>Eukaryota</taxon>
        <taxon>Viridiplantae</taxon>
        <taxon>Streptophyta</taxon>
        <taxon>Embryophyta</taxon>
        <taxon>Tracheophyta</taxon>
        <taxon>Spermatophyta</taxon>
        <taxon>Magnoliopsida</taxon>
        <taxon>eudicotyledons</taxon>
        <taxon>Gunneridae</taxon>
        <taxon>Pentapetalae</taxon>
        <taxon>asterids</taxon>
        <taxon>lamiids</taxon>
        <taxon>Gentianales</taxon>
        <taxon>Apocynaceae</taxon>
        <taxon>Rauvolfioideae</taxon>
        <taxon>Vinceae</taxon>
        <taxon>Catharanthinae</taxon>
        <taxon>Catharanthus</taxon>
    </lineage>
</organism>
<sequence length="641" mass="71800">MHPTFSLFLLLLITSLILIHIPKSFCQDQQYVTCGEPFRCGDRNFSYPFWGGSRPMDCGYPGFELRCLNRVAFLDFKYQIYRALSMDSSQQRVIVARDDLWDSLCPNLIHDTIFNSSIFRYSSGYPNVTLSYDCSIPIPGFTMASNQFSCEGNSSSRSYTPGFYSINTTEIPAEAVCNRSITVPINQGWVGDLRSPSALQEALKEGFGLQWEANNANCEECRQSGGRCGYNSLSNSFVCFCPDWPHDLTSISLGTIGLILSVAGIVFFLLKRSSSSKRIIWQKPDEEKNQNIEAFMRSYGSFAPKCYSFSEITIMTDSFALPLGQGGYGSVYKGTLPDGRPVAIKVLKDNKGNGEEFINEVASISRTSHVNVVTLLGFCYKANTRALIYEFMSNGSLDKFIHKNGSKEDPDCRLEWSVLYQIALGTARGLEYLHQGCNTRIVHFDIKPQNILLDKDFCPKISDFGLAKLCKQKESVLSTMGARGTVGYIAPEVFFRGFGGISHKSDVYSYGMMILEMVGLKGRVQVDTDKSSDTYFPNWIYERLELEKDLRLEGLMNAEDEEGSRKMILVGLWCTQTKPSDRPSMSKVVEMLEGNIQSLQIPPKPYFLDSPVAIMSLEESSYETSLSGSVKENEKFLAGQN</sequence>
<protein>
    <submittedName>
        <fullName evidence="1">Uncharacterized protein</fullName>
    </submittedName>
</protein>
<reference evidence="2" key="1">
    <citation type="journal article" date="2023" name="Nat. Plants">
        <title>Single-cell RNA sequencing provides a high-resolution roadmap for understanding the multicellular compartmentation of specialized metabolism.</title>
        <authorList>
            <person name="Sun S."/>
            <person name="Shen X."/>
            <person name="Li Y."/>
            <person name="Li Y."/>
            <person name="Wang S."/>
            <person name="Li R."/>
            <person name="Zhang H."/>
            <person name="Shen G."/>
            <person name="Guo B."/>
            <person name="Wei J."/>
            <person name="Xu J."/>
            <person name="St-Pierre B."/>
            <person name="Chen S."/>
            <person name="Sun C."/>
        </authorList>
    </citation>
    <scope>NUCLEOTIDE SEQUENCE [LARGE SCALE GENOMIC DNA]</scope>
</reference>
<dbReference type="EMBL" id="CM044701">
    <property type="protein sequence ID" value="KAI5684301.1"/>
    <property type="molecule type" value="Genomic_DNA"/>
</dbReference>
<accession>A0ACC0CHD4</accession>
<gene>
    <name evidence="1" type="ORF">M9H77_05529</name>
</gene>